<dbReference type="OrthoDB" id="1023854at2759"/>
<feature type="region of interest" description="Disordered" evidence="2">
    <location>
        <begin position="717"/>
        <end position="748"/>
    </location>
</feature>
<dbReference type="Pfam" id="PF03108">
    <property type="entry name" value="DBD_Tnp_Mut"/>
    <property type="match status" value="1"/>
</dbReference>
<proteinExistence type="predicted"/>
<keyword evidence="5" id="KW-1185">Reference proteome</keyword>
<protein>
    <recommendedName>
        <fullName evidence="3">SWIM-type domain-containing protein</fullName>
    </recommendedName>
</protein>
<dbReference type="PANTHER" id="PTHR31973:SF187">
    <property type="entry name" value="MUTATOR TRANSPOSASE MUDRA PROTEIN"/>
    <property type="match status" value="1"/>
</dbReference>
<keyword evidence="1" id="KW-0862">Zinc</keyword>
<evidence type="ECO:0000313" key="4">
    <source>
        <dbReference type="EMBL" id="GBG69528.1"/>
    </source>
</evidence>
<feature type="domain" description="SWIM-type" evidence="3">
    <location>
        <begin position="641"/>
        <end position="673"/>
    </location>
</feature>
<feature type="compositionally biased region" description="Polar residues" evidence="2">
    <location>
        <begin position="269"/>
        <end position="282"/>
    </location>
</feature>
<dbReference type="OMA" id="CLMELAP"/>
<reference evidence="4 5" key="1">
    <citation type="journal article" date="2018" name="Cell">
        <title>The Chara Genome: Secondary Complexity and Implications for Plant Terrestrialization.</title>
        <authorList>
            <person name="Nishiyama T."/>
            <person name="Sakayama H."/>
            <person name="Vries J.D."/>
            <person name="Buschmann H."/>
            <person name="Saint-Marcoux D."/>
            <person name="Ullrich K.K."/>
            <person name="Haas F.B."/>
            <person name="Vanderstraeten L."/>
            <person name="Becker D."/>
            <person name="Lang D."/>
            <person name="Vosolsobe S."/>
            <person name="Rombauts S."/>
            <person name="Wilhelmsson P.K.I."/>
            <person name="Janitza P."/>
            <person name="Kern R."/>
            <person name="Heyl A."/>
            <person name="Rumpler F."/>
            <person name="Villalobos L.I.A.C."/>
            <person name="Clay J.M."/>
            <person name="Skokan R."/>
            <person name="Toyoda A."/>
            <person name="Suzuki Y."/>
            <person name="Kagoshima H."/>
            <person name="Schijlen E."/>
            <person name="Tajeshwar N."/>
            <person name="Catarino B."/>
            <person name="Hetherington A.J."/>
            <person name="Saltykova A."/>
            <person name="Bonnot C."/>
            <person name="Breuninger H."/>
            <person name="Symeonidi A."/>
            <person name="Radhakrishnan G.V."/>
            <person name="Van Nieuwerburgh F."/>
            <person name="Deforce D."/>
            <person name="Chang C."/>
            <person name="Karol K.G."/>
            <person name="Hedrich R."/>
            <person name="Ulvskov P."/>
            <person name="Glockner G."/>
            <person name="Delwiche C.F."/>
            <person name="Petrasek J."/>
            <person name="Van de Peer Y."/>
            <person name="Friml J."/>
            <person name="Beilby M."/>
            <person name="Dolan L."/>
            <person name="Kohara Y."/>
            <person name="Sugano S."/>
            <person name="Fujiyama A."/>
            <person name="Delaux P.-M."/>
            <person name="Quint M."/>
            <person name="TheiBen G."/>
            <person name="Hagemann M."/>
            <person name="Harholt J."/>
            <person name="Dunand C."/>
            <person name="Zachgo S."/>
            <person name="Langdale J."/>
            <person name="Maumus F."/>
            <person name="Straeten D.V.D."/>
            <person name="Gould S.B."/>
            <person name="Rensing S.A."/>
        </authorList>
    </citation>
    <scope>NUCLEOTIDE SEQUENCE [LARGE SCALE GENOMIC DNA]</scope>
    <source>
        <strain evidence="4 5">S276</strain>
    </source>
</reference>
<sequence length="810" mass="89126">MQSLQDELSDVVQTLEQMAAYVQQVWQRIDEDPTWAKALSGALRYFRSPSAVGNTKDGTFIGAAFGQDLCRWPDLAMLRQTARGDVWDAGPTASAFLKFTEAQRAKMRALNNLLHDINGGGLPSITEGSGAGSNEFPPKMTPVGPTSIGGQMKALGCPSPPSSFGALQDNEAESSLVVQHYSHDDQDLEAVYVVTAGDTFDNVDDLKAALRQSAITFKFEFSITTFSATQYSVRCCNRKCRWQLNATVCRVSGRCNVIEATAHACSGTHGHSSGRPQIQQQVAKVRGSPPPGKRGYTGKDLAHDEGACCILNRTALRAPDPVFACQVHHMRGPAEQGYADLRVYCRMLREHNPGTIASVECTPGSNVFLRFFFAFGACLTGFRHCRPVIALDGAHLSGAYPGVLLGATGVDGMGRLFPVAYAIAPCENQDHWTWFLQSLREALQGVDDKDRTMTFLSDYQNGIAEAVATVYADGSHRYRMRHLIKHLKCRFKLEGLSSLMMDAARVPLESSFQSVMWKIRSLDPAIVPCLMELAPPCHWAAAHFKGARYDLLTSDVAESANNAFLVAPCQTPIPLCHTVCWIVSGWIHKRRKEARNLRGRTTPWLSQQLRETKELARAWTSVPIYGSSVFEVRLRFGIGGYVVDLDNRTCWCGEWQARGWPCMHAACTLVSCKERLEDWCDPYLSVERLRFSYEGAILPVPAAEKWIPLLDETKVMPPPRRSLNTARQPGLQPPQPKNPAGHQPRGQVERQVRTHRCSCCRKVGHNKKTCAQLPSCRRTKPVSTANAVPPGAAVATPIDAGRVAGTGMVP</sequence>
<comment type="caution">
    <text evidence="4">The sequence shown here is derived from an EMBL/GenBank/DDBJ whole genome shotgun (WGS) entry which is preliminary data.</text>
</comment>
<evidence type="ECO:0000259" key="3">
    <source>
        <dbReference type="PROSITE" id="PS50966"/>
    </source>
</evidence>
<dbReference type="Proteomes" id="UP000265515">
    <property type="component" value="Unassembled WGS sequence"/>
</dbReference>
<organism evidence="4 5">
    <name type="scientific">Chara braunii</name>
    <name type="common">Braun's stonewort</name>
    <dbReference type="NCBI Taxonomy" id="69332"/>
    <lineage>
        <taxon>Eukaryota</taxon>
        <taxon>Viridiplantae</taxon>
        <taxon>Streptophyta</taxon>
        <taxon>Charophyceae</taxon>
        <taxon>Charales</taxon>
        <taxon>Characeae</taxon>
        <taxon>Chara</taxon>
    </lineage>
</organism>
<dbReference type="InterPro" id="IPR007527">
    <property type="entry name" value="Znf_SWIM"/>
</dbReference>
<dbReference type="Gramene" id="GBG69528">
    <property type="protein sequence ID" value="GBG69528"/>
    <property type="gene ID" value="CBR_g4364"/>
</dbReference>
<evidence type="ECO:0000313" key="5">
    <source>
        <dbReference type="Proteomes" id="UP000265515"/>
    </source>
</evidence>
<feature type="region of interest" description="Disordered" evidence="2">
    <location>
        <begin position="268"/>
        <end position="296"/>
    </location>
</feature>
<dbReference type="PANTHER" id="PTHR31973">
    <property type="entry name" value="POLYPROTEIN, PUTATIVE-RELATED"/>
    <property type="match status" value="1"/>
</dbReference>
<accession>A0A388KHP6</accession>
<evidence type="ECO:0000256" key="2">
    <source>
        <dbReference type="SAM" id="MobiDB-lite"/>
    </source>
</evidence>
<dbReference type="STRING" id="69332.A0A388KHP6"/>
<dbReference type="EMBL" id="BFEA01000116">
    <property type="protein sequence ID" value="GBG69528.1"/>
    <property type="molecule type" value="Genomic_DNA"/>
</dbReference>
<dbReference type="PROSITE" id="PS50966">
    <property type="entry name" value="ZF_SWIM"/>
    <property type="match status" value="1"/>
</dbReference>
<name>A0A388KHP6_CHABU</name>
<gene>
    <name evidence="4" type="ORF">CBR_g4364</name>
</gene>
<dbReference type="AlphaFoldDB" id="A0A388KHP6"/>
<dbReference type="GO" id="GO:0008270">
    <property type="term" value="F:zinc ion binding"/>
    <property type="evidence" value="ECO:0007669"/>
    <property type="project" value="UniProtKB-KW"/>
</dbReference>
<keyword evidence="1" id="KW-0863">Zinc-finger</keyword>
<dbReference type="Pfam" id="PF10551">
    <property type="entry name" value="MULE"/>
    <property type="match status" value="1"/>
</dbReference>
<dbReference type="InterPro" id="IPR018289">
    <property type="entry name" value="MULE_transposase_dom"/>
</dbReference>
<dbReference type="InterPro" id="IPR004332">
    <property type="entry name" value="Transposase_MuDR"/>
</dbReference>
<keyword evidence="1" id="KW-0479">Metal-binding</keyword>
<evidence type="ECO:0000256" key="1">
    <source>
        <dbReference type="PROSITE-ProRule" id="PRU00325"/>
    </source>
</evidence>